<comment type="caution">
    <text evidence="1">The sequence shown here is derived from an EMBL/GenBank/DDBJ whole genome shotgun (WGS) entry which is preliminary data.</text>
</comment>
<dbReference type="InterPro" id="IPR024079">
    <property type="entry name" value="MetalloPept_cat_dom_sf"/>
</dbReference>
<proteinExistence type="predicted"/>
<dbReference type="Gene3D" id="3.40.390.10">
    <property type="entry name" value="Collagenase (Catalytic Domain)"/>
    <property type="match status" value="1"/>
</dbReference>
<keyword evidence="2" id="KW-1185">Reference proteome</keyword>
<dbReference type="GO" id="GO:0006508">
    <property type="term" value="P:proteolysis"/>
    <property type="evidence" value="ECO:0007669"/>
    <property type="project" value="UniProtKB-KW"/>
</dbReference>
<protein>
    <submittedName>
        <fullName evidence="1">Metalloprotease</fullName>
    </submittedName>
</protein>
<dbReference type="PATRIC" id="fig|1265738.3.peg.3470"/>
<sequence>MILAAITFTIPSVAPSQDVQSFIAQTEQLPRVQRIRVYENALSQQRIDPTSRLAITKAFAEHAVKLSPLYSPSTQWNARPWIAALGAGWKADPSDLTLSIAYCQMLIDAGEMRRLATVTEQFQKSHPNSHEANAWAALASGKLTQGPLEFPLHFCVLTKSPVANRNATEAQCKREVEILNNTFRTSDGKQLVKFTFKSFTPYKAITGSDEEFLQYGDSTTSYNSNAMADAFNRCDDPAIRDRNAINVYIFDAYSHAEGFRDITSHGTRNSNRPYVLLDHARLNNAIQNAEAHEMGHAFGLGHVGVPNAKLSTSTNIMTSAAEEFGSGGKRDIGFSPAQSAIILYHAVRTHSRLGLD</sequence>
<accession>M5RW16</accession>
<organism evidence="1 2">
    <name type="scientific">Rhodopirellula maiorica SM1</name>
    <dbReference type="NCBI Taxonomy" id="1265738"/>
    <lineage>
        <taxon>Bacteria</taxon>
        <taxon>Pseudomonadati</taxon>
        <taxon>Planctomycetota</taxon>
        <taxon>Planctomycetia</taxon>
        <taxon>Pirellulales</taxon>
        <taxon>Pirellulaceae</taxon>
        <taxon>Novipirellula</taxon>
    </lineage>
</organism>
<name>M5RW16_9BACT</name>
<dbReference type="GO" id="GO:0008237">
    <property type="term" value="F:metallopeptidase activity"/>
    <property type="evidence" value="ECO:0007669"/>
    <property type="project" value="UniProtKB-KW"/>
</dbReference>
<dbReference type="Proteomes" id="UP000011991">
    <property type="component" value="Unassembled WGS sequence"/>
</dbReference>
<keyword evidence="1" id="KW-0378">Hydrolase</keyword>
<gene>
    <name evidence="1" type="ORF">RMSM_03473</name>
</gene>
<keyword evidence="1" id="KW-0482">Metalloprotease</keyword>
<dbReference type="SUPFAM" id="SSF55486">
    <property type="entry name" value="Metalloproteases ('zincins'), catalytic domain"/>
    <property type="match status" value="1"/>
</dbReference>
<dbReference type="EMBL" id="ANOG01000501">
    <property type="protein sequence ID" value="EMI19592.1"/>
    <property type="molecule type" value="Genomic_DNA"/>
</dbReference>
<dbReference type="AlphaFoldDB" id="M5RW16"/>
<evidence type="ECO:0000313" key="2">
    <source>
        <dbReference type="Proteomes" id="UP000011991"/>
    </source>
</evidence>
<keyword evidence="1" id="KW-0645">Protease</keyword>
<evidence type="ECO:0000313" key="1">
    <source>
        <dbReference type="EMBL" id="EMI19592.1"/>
    </source>
</evidence>
<reference evidence="1 2" key="1">
    <citation type="journal article" date="2013" name="Mar. Genomics">
        <title>Expression of sulfatases in Rhodopirellula baltica and the diversity of sulfatases in the genus Rhodopirellula.</title>
        <authorList>
            <person name="Wegner C.E."/>
            <person name="Richter-Heitmann T."/>
            <person name="Klindworth A."/>
            <person name="Klockow C."/>
            <person name="Richter M."/>
            <person name="Achstetter T."/>
            <person name="Glockner F.O."/>
            <person name="Harder J."/>
        </authorList>
    </citation>
    <scope>NUCLEOTIDE SEQUENCE [LARGE SCALE GENOMIC DNA]</scope>
    <source>
        <strain evidence="1 2">SM1</strain>
    </source>
</reference>